<reference evidence="2" key="2">
    <citation type="submission" date="2016-05" db="EMBL/GenBank/DDBJ databases">
        <title>Comparative analysis highlights variable genome content of wheat rusts and divergence of the mating loci.</title>
        <authorList>
            <person name="Cuomo C.A."/>
            <person name="Bakkeren G."/>
            <person name="Szabo L."/>
            <person name="Khalil H."/>
            <person name="Joly D."/>
            <person name="Goldberg J."/>
            <person name="Young S."/>
            <person name="Zeng Q."/>
            <person name="Fellers J."/>
        </authorList>
    </citation>
    <scope>NUCLEOTIDE SEQUENCE [LARGE SCALE GENOMIC DNA]</scope>
    <source>
        <strain evidence="2">1-1 BBBD Race 1</strain>
    </source>
</reference>
<feature type="chain" id="PRO_5008109451" description="DUF4218 domain-containing protein" evidence="1">
    <location>
        <begin position="17"/>
        <end position="401"/>
    </location>
</feature>
<accession>A0A180FZ93</accession>
<dbReference type="OrthoDB" id="2506088at2759"/>
<evidence type="ECO:0000313" key="3">
    <source>
        <dbReference type="EnsemblFungi" id="PTTG_03824-t43_1-p1"/>
    </source>
</evidence>
<dbReference type="STRING" id="630390.A0A180FZ93"/>
<evidence type="ECO:0000313" key="2">
    <source>
        <dbReference type="EMBL" id="OAV85700.1"/>
    </source>
</evidence>
<gene>
    <name evidence="2" type="ORF">PTTG_03824</name>
</gene>
<reference evidence="3 4" key="3">
    <citation type="journal article" date="2017" name="G3 (Bethesda)">
        <title>Comparative analysis highlights variable genome content of wheat rusts and divergence of the mating loci.</title>
        <authorList>
            <person name="Cuomo C.A."/>
            <person name="Bakkeren G."/>
            <person name="Khalil H.B."/>
            <person name="Panwar V."/>
            <person name="Joly D."/>
            <person name="Linning R."/>
            <person name="Sakthikumar S."/>
            <person name="Song X."/>
            <person name="Adiconis X."/>
            <person name="Fan L."/>
            <person name="Goldberg J.M."/>
            <person name="Levin J.Z."/>
            <person name="Young S."/>
            <person name="Zeng Q."/>
            <person name="Anikster Y."/>
            <person name="Bruce M."/>
            <person name="Wang M."/>
            <person name="Yin C."/>
            <person name="McCallum B."/>
            <person name="Szabo L.J."/>
            <person name="Hulbert S."/>
            <person name="Chen X."/>
            <person name="Fellers J.P."/>
        </authorList>
    </citation>
    <scope>NUCLEOTIDE SEQUENCE</scope>
    <source>
        <strain evidence="4">Isolate 1-1 / race 1 (BBBD)</strain>
        <strain evidence="3">isolate 1-1 / race 1 (BBBD)</strain>
    </source>
</reference>
<evidence type="ECO:0000313" key="4">
    <source>
        <dbReference type="Proteomes" id="UP000005240"/>
    </source>
</evidence>
<keyword evidence="4" id="KW-1185">Reference proteome</keyword>
<dbReference type="EnsemblFungi" id="PTTG_03824-t43_1">
    <property type="protein sequence ID" value="PTTG_03824-t43_1-p1"/>
    <property type="gene ID" value="PTTG_03824"/>
</dbReference>
<dbReference type="VEuPathDB" id="FungiDB:PTTG_03824"/>
<evidence type="ECO:0000256" key="1">
    <source>
        <dbReference type="SAM" id="SignalP"/>
    </source>
</evidence>
<feature type="signal peptide" evidence="1">
    <location>
        <begin position="1"/>
        <end position="16"/>
    </location>
</feature>
<dbReference type="PANTHER" id="PTHR31912">
    <property type="entry name" value="IP13529P"/>
    <property type="match status" value="1"/>
</dbReference>
<name>A0A180FZ93_PUCT1</name>
<keyword evidence="1" id="KW-0732">Signal</keyword>
<organism evidence="2">
    <name type="scientific">Puccinia triticina (isolate 1-1 / race 1 (BBBD))</name>
    <name type="common">Brown leaf rust fungus</name>
    <dbReference type="NCBI Taxonomy" id="630390"/>
    <lineage>
        <taxon>Eukaryota</taxon>
        <taxon>Fungi</taxon>
        <taxon>Dikarya</taxon>
        <taxon>Basidiomycota</taxon>
        <taxon>Pucciniomycotina</taxon>
        <taxon>Pucciniomycetes</taxon>
        <taxon>Pucciniales</taxon>
        <taxon>Pucciniaceae</taxon>
        <taxon>Puccinia</taxon>
    </lineage>
</organism>
<evidence type="ECO:0008006" key="5">
    <source>
        <dbReference type="Google" id="ProtNLM"/>
    </source>
</evidence>
<dbReference type="EMBL" id="ADAS02002956">
    <property type="protein sequence ID" value="OAV85700.1"/>
    <property type="molecule type" value="Genomic_DNA"/>
</dbReference>
<reference evidence="3" key="4">
    <citation type="submission" date="2025-05" db="UniProtKB">
        <authorList>
            <consortium name="EnsemblFungi"/>
        </authorList>
    </citation>
    <scope>IDENTIFICATION</scope>
    <source>
        <strain evidence="3">isolate 1-1 / race 1 (BBBD)</strain>
    </source>
</reference>
<dbReference type="AlphaFoldDB" id="A0A180FZ93"/>
<dbReference type="PANTHER" id="PTHR31912:SF34">
    <property type="entry name" value="NOTOCHORD-RELATED PROTEIN"/>
    <property type="match status" value="1"/>
</dbReference>
<protein>
    <recommendedName>
        <fullName evidence="5">DUF4218 domain-containing protein</fullName>
    </recommendedName>
</protein>
<sequence length="401" mass="47280">MHVFVWLLHLTYPLCTIKPPPPRVWEDTISKMHKFWTESKTEAKTEYDNKTKENGLKDNINVEFVERYHQRNKPGQRESIEATEKTGPHCLFNRFDGCKDTPVEILHVLQLGVIRYLLRDFMEGLTEGDKRRLEAHWQSFNRDSLNIPSLRSIFMVNHYKSFIGKHMKIVIQAAPFVFFPFMNRKKRDLWMSLCYLCTFVYQTRIENMDRYIEDLKHHIDLFLYHVLSMNAQWVNKPKFHMLIHLPESVRRFGPPCLFASEKFEAYNGIMRNASIHSNRQAPGRDIALTFSNYQAMRLILSGVILFNHKLNAFFRPSKNVTDVFKHNKEVQKLMGIDLSQPIAYPVIYDGEYSAEEGVAPPIYLVQQYPTVRWRLISSIKTGEYDIVRKGIFVLVSWQILL</sequence>
<dbReference type="Proteomes" id="UP000005240">
    <property type="component" value="Unassembled WGS sequence"/>
</dbReference>
<proteinExistence type="predicted"/>
<reference evidence="2" key="1">
    <citation type="submission" date="2009-11" db="EMBL/GenBank/DDBJ databases">
        <authorList>
            <consortium name="The Broad Institute Genome Sequencing Platform"/>
            <person name="Ward D."/>
            <person name="Feldgarden M."/>
            <person name="Earl A."/>
            <person name="Young S.K."/>
            <person name="Zeng Q."/>
            <person name="Koehrsen M."/>
            <person name="Alvarado L."/>
            <person name="Berlin A."/>
            <person name="Bochicchio J."/>
            <person name="Borenstein D."/>
            <person name="Chapman S.B."/>
            <person name="Chen Z."/>
            <person name="Engels R."/>
            <person name="Freedman E."/>
            <person name="Gellesch M."/>
            <person name="Goldberg J."/>
            <person name="Griggs A."/>
            <person name="Gujja S."/>
            <person name="Heilman E."/>
            <person name="Heiman D."/>
            <person name="Hepburn T."/>
            <person name="Howarth C."/>
            <person name="Jen D."/>
            <person name="Larson L."/>
            <person name="Lewis B."/>
            <person name="Mehta T."/>
            <person name="Park D."/>
            <person name="Pearson M."/>
            <person name="Roberts A."/>
            <person name="Saif S."/>
            <person name="Shea T."/>
            <person name="Shenoy N."/>
            <person name="Sisk P."/>
            <person name="Stolte C."/>
            <person name="Sykes S."/>
            <person name="Thomson T."/>
            <person name="Walk T."/>
            <person name="White J."/>
            <person name="Yandava C."/>
            <person name="Izard J."/>
            <person name="Baranova O.V."/>
            <person name="Blanton J.M."/>
            <person name="Tanner A.C."/>
            <person name="Dewhirst F.E."/>
            <person name="Haas B."/>
            <person name="Nusbaum C."/>
            <person name="Birren B."/>
        </authorList>
    </citation>
    <scope>NUCLEOTIDE SEQUENCE [LARGE SCALE GENOMIC DNA]</scope>
    <source>
        <strain evidence="2">1-1 BBBD Race 1</strain>
    </source>
</reference>